<keyword evidence="2 8" id="KW-0699">rRNA-binding</keyword>
<sequence>MGQKTHPTGFRVGIIQPWKSTWFAKFKEYRLFVKEDDKIRKFIKKKLYAAGISDVKIDRKAQNTTVTVVTAKPGIVVGRGGQGIEELKQEVSKYIGKPVIINVVEVARIDADAQLVAEFIAQQLEKRIPFRRAMKQAMQRSMRAGIQGIKVMVSGRLGGAEIARSEWAKEGRIPLQTLRADVDYGFTEADTVMGKIGVKVWIFKGNLMPGEKADQNIKMKSGKDNSEKGSRRPRRRAIETE</sequence>
<dbReference type="FunFam" id="3.30.300.20:FF:000001">
    <property type="entry name" value="30S ribosomal protein S3"/>
    <property type="match status" value="1"/>
</dbReference>
<dbReference type="InterPro" id="IPR018280">
    <property type="entry name" value="Ribosomal_uS3_CS"/>
</dbReference>
<keyword evidence="3 8" id="KW-0694">RNA-binding</keyword>
<evidence type="ECO:0000256" key="9">
    <source>
        <dbReference type="RuleBase" id="RU003624"/>
    </source>
</evidence>
<name>A0A9D9H0D6_9BACT</name>
<dbReference type="GO" id="GO:0022627">
    <property type="term" value="C:cytosolic small ribosomal subunit"/>
    <property type="evidence" value="ECO:0007669"/>
    <property type="project" value="TreeGrafter"/>
</dbReference>
<evidence type="ECO:0000256" key="8">
    <source>
        <dbReference type="HAMAP-Rule" id="MF_01309"/>
    </source>
</evidence>
<evidence type="ECO:0000313" key="13">
    <source>
        <dbReference type="Proteomes" id="UP000823632"/>
    </source>
</evidence>
<evidence type="ECO:0000256" key="7">
    <source>
        <dbReference type="ARBA" id="ARBA00035257"/>
    </source>
</evidence>
<dbReference type="InterPro" id="IPR009019">
    <property type="entry name" value="KH_sf_prok-type"/>
</dbReference>
<dbReference type="PANTHER" id="PTHR11760:SF19">
    <property type="entry name" value="SMALL RIBOSOMAL SUBUNIT PROTEIN US3C"/>
    <property type="match status" value="1"/>
</dbReference>
<dbReference type="InterPro" id="IPR036419">
    <property type="entry name" value="Ribosomal_S3_C_sf"/>
</dbReference>
<dbReference type="InterPro" id="IPR004087">
    <property type="entry name" value="KH_dom"/>
</dbReference>
<evidence type="ECO:0000256" key="3">
    <source>
        <dbReference type="ARBA" id="ARBA00022884"/>
    </source>
</evidence>
<dbReference type="PROSITE" id="PS50823">
    <property type="entry name" value="KH_TYPE_2"/>
    <property type="match status" value="1"/>
</dbReference>
<gene>
    <name evidence="8 12" type="primary">rpsC</name>
    <name evidence="12" type="ORF">IAC76_03045</name>
</gene>
<feature type="domain" description="KH type-2" evidence="11">
    <location>
        <begin position="39"/>
        <end position="107"/>
    </location>
</feature>
<comment type="similarity">
    <text evidence="1 8 9">Belongs to the universal ribosomal protein uS3 family.</text>
</comment>
<dbReference type="NCBIfam" id="TIGR01009">
    <property type="entry name" value="rpsC_bact"/>
    <property type="match status" value="1"/>
</dbReference>
<evidence type="ECO:0000256" key="1">
    <source>
        <dbReference type="ARBA" id="ARBA00010761"/>
    </source>
</evidence>
<evidence type="ECO:0000256" key="4">
    <source>
        <dbReference type="ARBA" id="ARBA00022980"/>
    </source>
</evidence>
<evidence type="ECO:0000256" key="10">
    <source>
        <dbReference type="SAM" id="MobiDB-lite"/>
    </source>
</evidence>
<dbReference type="CDD" id="cd02412">
    <property type="entry name" value="KH-II_30S_S3"/>
    <property type="match status" value="1"/>
</dbReference>
<dbReference type="FunFam" id="3.30.1140.32:FF:000002">
    <property type="entry name" value="30S ribosomal protein S3"/>
    <property type="match status" value="1"/>
</dbReference>
<reference evidence="12" key="1">
    <citation type="submission" date="2020-10" db="EMBL/GenBank/DDBJ databases">
        <authorList>
            <person name="Gilroy R."/>
        </authorList>
    </citation>
    <scope>NUCLEOTIDE SEQUENCE</scope>
    <source>
        <strain evidence="12">10192</strain>
    </source>
</reference>
<dbReference type="GO" id="GO:0006412">
    <property type="term" value="P:translation"/>
    <property type="evidence" value="ECO:0007669"/>
    <property type="project" value="UniProtKB-UniRule"/>
</dbReference>
<dbReference type="InterPro" id="IPR005704">
    <property type="entry name" value="Ribosomal_uS3_bac-typ"/>
</dbReference>
<feature type="region of interest" description="Disordered" evidence="10">
    <location>
        <begin position="216"/>
        <end position="241"/>
    </location>
</feature>
<dbReference type="GO" id="GO:0003735">
    <property type="term" value="F:structural constituent of ribosome"/>
    <property type="evidence" value="ECO:0007669"/>
    <property type="project" value="InterPro"/>
</dbReference>
<dbReference type="InterPro" id="IPR015946">
    <property type="entry name" value="KH_dom-like_a/b"/>
</dbReference>
<dbReference type="GO" id="GO:0003729">
    <property type="term" value="F:mRNA binding"/>
    <property type="evidence" value="ECO:0007669"/>
    <property type="project" value="UniProtKB-UniRule"/>
</dbReference>
<organism evidence="12 13">
    <name type="scientific">Candidatus Scatousia excrementipullorum</name>
    <dbReference type="NCBI Taxonomy" id="2840936"/>
    <lineage>
        <taxon>Bacteria</taxon>
        <taxon>Candidatus Scatousia</taxon>
    </lineage>
</organism>
<dbReference type="HAMAP" id="MF_01309_B">
    <property type="entry name" value="Ribosomal_uS3_B"/>
    <property type="match status" value="1"/>
</dbReference>
<dbReference type="InterPro" id="IPR001351">
    <property type="entry name" value="Ribosomal_uS3_C"/>
</dbReference>
<comment type="function">
    <text evidence="6 8">Binds the lower part of the 30S subunit head. Binds mRNA in the 70S ribosome, positioning it for translation.</text>
</comment>
<accession>A0A9D9H0D6</accession>
<dbReference type="SUPFAM" id="SSF54821">
    <property type="entry name" value="Ribosomal protein S3 C-terminal domain"/>
    <property type="match status" value="1"/>
</dbReference>
<dbReference type="PANTHER" id="PTHR11760">
    <property type="entry name" value="30S/40S RIBOSOMAL PROTEIN S3"/>
    <property type="match status" value="1"/>
</dbReference>
<dbReference type="SUPFAM" id="SSF54814">
    <property type="entry name" value="Prokaryotic type KH domain (KH-domain type II)"/>
    <property type="match status" value="1"/>
</dbReference>
<keyword evidence="5 8" id="KW-0687">Ribonucleoprotein</keyword>
<proteinExistence type="inferred from homology"/>
<evidence type="ECO:0000256" key="5">
    <source>
        <dbReference type="ARBA" id="ARBA00023274"/>
    </source>
</evidence>
<comment type="caution">
    <text evidence="12">The sequence shown here is derived from an EMBL/GenBank/DDBJ whole genome shotgun (WGS) entry which is preliminary data.</text>
</comment>
<dbReference type="AlphaFoldDB" id="A0A9D9H0D6"/>
<dbReference type="Gene3D" id="3.30.1140.32">
    <property type="entry name" value="Ribosomal protein S3, C-terminal domain"/>
    <property type="match status" value="1"/>
</dbReference>
<reference evidence="12" key="2">
    <citation type="journal article" date="2021" name="PeerJ">
        <title>Extensive microbial diversity within the chicken gut microbiome revealed by metagenomics and culture.</title>
        <authorList>
            <person name="Gilroy R."/>
            <person name="Ravi A."/>
            <person name="Getino M."/>
            <person name="Pursley I."/>
            <person name="Horton D.L."/>
            <person name="Alikhan N.F."/>
            <person name="Baker D."/>
            <person name="Gharbi K."/>
            <person name="Hall N."/>
            <person name="Watson M."/>
            <person name="Adriaenssens E.M."/>
            <person name="Foster-Nyarko E."/>
            <person name="Jarju S."/>
            <person name="Secka A."/>
            <person name="Antonio M."/>
            <person name="Oren A."/>
            <person name="Chaudhuri R.R."/>
            <person name="La Ragione R."/>
            <person name="Hildebrand F."/>
            <person name="Pallen M.J."/>
        </authorList>
    </citation>
    <scope>NUCLEOTIDE SEQUENCE</scope>
    <source>
        <strain evidence="12">10192</strain>
    </source>
</reference>
<dbReference type="PROSITE" id="PS00548">
    <property type="entry name" value="RIBOSOMAL_S3"/>
    <property type="match status" value="1"/>
</dbReference>
<dbReference type="Gene3D" id="3.30.300.20">
    <property type="match status" value="1"/>
</dbReference>
<protein>
    <recommendedName>
        <fullName evidence="7 8">Small ribosomal subunit protein uS3</fullName>
    </recommendedName>
</protein>
<comment type="subunit">
    <text evidence="8">Part of the 30S ribosomal subunit. Forms a tight complex with proteins S10 and S14.</text>
</comment>
<dbReference type="Pfam" id="PF07650">
    <property type="entry name" value="KH_2"/>
    <property type="match status" value="1"/>
</dbReference>
<dbReference type="SMART" id="SM00322">
    <property type="entry name" value="KH"/>
    <property type="match status" value="1"/>
</dbReference>
<evidence type="ECO:0000256" key="2">
    <source>
        <dbReference type="ARBA" id="ARBA00022730"/>
    </source>
</evidence>
<dbReference type="Proteomes" id="UP000823632">
    <property type="component" value="Unassembled WGS sequence"/>
</dbReference>
<dbReference type="InterPro" id="IPR057258">
    <property type="entry name" value="Ribosomal_uS3"/>
</dbReference>
<dbReference type="EMBL" id="JADIND010000066">
    <property type="protein sequence ID" value="MBO8430343.1"/>
    <property type="molecule type" value="Genomic_DNA"/>
</dbReference>
<dbReference type="GO" id="GO:0019843">
    <property type="term" value="F:rRNA binding"/>
    <property type="evidence" value="ECO:0007669"/>
    <property type="project" value="UniProtKB-UniRule"/>
</dbReference>
<dbReference type="InterPro" id="IPR004044">
    <property type="entry name" value="KH_dom_type_2"/>
</dbReference>
<keyword evidence="4 8" id="KW-0689">Ribosomal protein</keyword>
<evidence type="ECO:0000259" key="11">
    <source>
        <dbReference type="PROSITE" id="PS50823"/>
    </source>
</evidence>
<evidence type="ECO:0000256" key="6">
    <source>
        <dbReference type="ARBA" id="ARBA00024998"/>
    </source>
</evidence>
<dbReference type="Pfam" id="PF00189">
    <property type="entry name" value="Ribosomal_S3_C"/>
    <property type="match status" value="1"/>
</dbReference>
<evidence type="ECO:0000313" key="12">
    <source>
        <dbReference type="EMBL" id="MBO8430343.1"/>
    </source>
</evidence>